<name>A0A8H3I5Y3_9LECA</name>
<comment type="subunit">
    <text evidence="3">Interacts with ERF2.</text>
</comment>
<accession>A0A8H3I5Y3</accession>
<evidence type="ECO:0000256" key="6">
    <source>
        <dbReference type="ARBA" id="ARBA00023136"/>
    </source>
</evidence>
<feature type="region of interest" description="Disordered" evidence="7">
    <location>
        <begin position="394"/>
        <end position="424"/>
    </location>
</feature>
<dbReference type="InterPro" id="IPR051371">
    <property type="entry name" value="Ras_palmitoyltransferase"/>
</dbReference>
<keyword evidence="5" id="KW-0256">Endoplasmic reticulum</keyword>
<dbReference type="InterPro" id="IPR019383">
    <property type="entry name" value="Golgin_A_7/ERF4"/>
</dbReference>
<evidence type="ECO:0000256" key="1">
    <source>
        <dbReference type="ARBA" id="ARBA00004406"/>
    </source>
</evidence>
<dbReference type="AlphaFoldDB" id="A0A8H3I5Y3"/>
<dbReference type="OrthoDB" id="5377273at2759"/>
<comment type="similarity">
    <text evidence="2">Belongs to the ERF4 family.</text>
</comment>
<gene>
    <name evidence="9" type="ORF">IMSHALPRED_000103</name>
</gene>
<comment type="subcellular location">
    <subcellularLocation>
        <location evidence="1">Endoplasmic reticulum membrane</location>
        <topology evidence="1">Peripheral membrane protein</topology>
    </subcellularLocation>
</comment>
<feature type="compositionally biased region" description="Acidic residues" evidence="7">
    <location>
        <begin position="399"/>
        <end position="409"/>
    </location>
</feature>
<evidence type="ECO:0000313" key="9">
    <source>
        <dbReference type="EMBL" id="CAF9904550.1"/>
    </source>
</evidence>
<reference evidence="9" key="1">
    <citation type="submission" date="2021-03" db="EMBL/GenBank/DDBJ databases">
        <authorList>
            <person name="Tagirdzhanova G."/>
        </authorList>
    </citation>
    <scope>NUCLEOTIDE SEQUENCE</scope>
</reference>
<keyword evidence="6" id="KW-0472">Membrane</keyword>
<organism evidence="9 10">
    <name type="scientific">Imshaugia aleurites</name>
    <dbReference type="NCBI Taxonomy" id="172621"/>
    <lineage>
        <taxon>Eukaryota</taxon>
        <taxon>Fungi</taxon>
        <taxon>Dikarya</taxon>
        <taxon>Ascomycota</taxon>
        <taxon>Pezizomycotina</taxon>
        <taxon>Lecanoromycetes</taxon>
        <taxon>OSLEUM clade</taxon>
        <taxon>Lecanoromycetidae</taxon>
        <taxon>Lecanorales</taxon>
        <taxon>Lecanorineae</taxon>
        <taxon>Parmeliaceae</taxon>
        <taxon>Imshaugia</taxon>
    </lineage>
</organism>
<evidence type="ECO:0000313" key="10">
    <source>
        <dbReference type="Proteomes" id="UP000664534"/>
    </source>
</evidence>
<dbReference type="Pfam" id="PF10256">
    <property type="entry name" value="Erf4"/>
    <property type="match status" value="1"/>
</dbReference>
<feature type="compositionally biased region" description="Polar residues" evidence="7">
    <location>
        <begin position="217"/>
        <end position="235"/>
    </location>
</feature>
<dbReference type="PANTHER" id="PTHR13254">
    <property type="entry name" value="GOLGI AUTOANTIGEN, GOLGIN SUBFAMILY A, 7"/>
    <property type="match status" value="1"/>
</dbReference>
<feature type="compositionally biased region" description="Polar residues" evidence="7">
    <location>
        <begin position="60"/>
        <end position="108"/>
    </location>
</feature>
<evidence type="ECO:0000256" key="4">
    <source>
        <dbReference type="ARBA" id="ARBA00018463"/>
    </source>
</evidence>
<dbReference type="PANTHER" id="PTHR13254:SF0">
    <property type="entry name" value="GOLGIN SUBFAMILY A MEMBER 7_ERF4 DOMAIN-CONTAINING PROTEIN"/>
    <property type="match status" value="1"/>
</dbReference>
<evidence type="ECO:0000256" key="3">
    <source>
        <dbReference type="ARBA" id="ARBA00011396"/>
    </source>
</evidence>
<evidence type="ECO:0000256" key="7">
    <source>
        <dbReference type="SAM" id="MobiDB-lite"/>
    </source>
</evidence>
<sequence length="424" mass="46110">MSVISSNLQPIIIDHSRFSPAATQDATNVSSKQTATSKTQDHYLFAEYPVAEKARQTFQTFPPSALRQTSGRRLQASKPSLGNPVNSSAINSPRTVVPSNGTTASSLASHAPQLALPNKTSTLKTAPLRRNNFPSHSSLRIENPGSGKSSSPHSKTATSPLGKPNPHFRLSPLPEKPSPNHSAMTPTPSQHSDTPSKRPPTPAKDLEYGLPQPPPQQSRASTPRHSQQASSTKSNLAWGPSHPCYPHPNPHIPLTSPLRSTTRIIRIPRDWMIEGDLAPTFSHTYPEVLDPWVSELDFRALIKDVNEGLITAFSPYGWRAWVDAVLGVATGWIYEDLGFAGVKKGARDVEMLIEQWNGQRRKGLDKEDEDLVKAIPLRRTGYLCLDIQIPDPHVGAVEDGGEEDGEETVDGSAAGSGREKQAQV</sequence>
<feature type="compositionally biased region" description="Low complexity" evidence="7">
    <location>
        <begin position="144"/>
        <end position="155"/>
    </location>
</feature>
<dbReference type="GO" id="GO:0031211">
    <property type="term" value="C:endoplasmic reticulum palmitoyltransferase complex"/>
    <property type="evidence" value="ECO:0007669"/>
    <property type="project" value="TreeGrafter"/>
</dbReference>
<evidence type="ECO:0000259" key="8">
    <source>
        <dbReference type="Pfam" id="PF10256"/>
    </source>
</evidence>
<dbReference type="GO" id="GO:0006612">
    <property type="term" value="P:protein targeting to membrane"/>
    <property type="evidence" value="ECO:0007669"/>
    <property type="project" value="TreeGrafter"/>
</dbReference>
<proteinExistence type="inferred from homology"/>
<evidence type="ECO:0000256" key="2">
    <source>
        <dbReference type="ARBA" id="ARBA00007732"/>
    </source>
</evidence>
<dbReference type="EMBL" id="CAJPDT010000001">
    <property type="protein sequence ID" value="CAF9904550.1"/>
    <property type="molecule type" value="Genomic_DNA"/>
</dbReference>
<evidence type="ECO:0000256" key="5">
    <source>
        <dbReference type="ARBA" id="ARBA00022824"/>
    </source>
</evidence>
<dbReference type="GO" id="GO:0005789">
    <property type="term" value="C:endoplasmic reticulum membrane"/>
    <property type="evidence" value="ECO:0007669"/>
    <property type="project" value="UniProtKB-SubCell"/>
</dbReference>
<keyword evidence="10" id="KW-1185">Reference proteome</keyword>
<feature type="compositionally biased region" description="Polar residues" evidence="7">
    <location>
        <begin position="179"/>
        <end position="193"/>
    </location>
</feature>
<protein>
    <recommendedName>
        <fullName evidence="4">Ras modification protein ERF4</fullName>
    </recommendedName>
</protein>
<feature type="domain" description="Golgin subfamily A member 7/ERF4" evidence="8">
    <location>
        <begin position="264"/>
        <end position="386"/>
    </location>
</feature>
<dbReference type="Proteomes" id="UP000664534">
    <property type="component" value="Unassembled WGS sequence"/>
</dbReference>
<comment type="caution">
    <text evidence="9">The sequence shown here is derived from an EMBL/GenBank/DDBJ whole genome shotgun (WGS) entry which is preliminary data.</text>
</comment>
<feature type="region of interest" description="Disordered" evidence="7">
    <location>
        <begin position="60"/>
        <end position="256"/>
    </location>
</feature>